<gene>
    <name evidence="9" type="primary">LOC116941240</name>
</gene>
<dbReference type="Gene3D" id="1.20.82.10">
    <property type="entry name" value="ADP Ribosyl Cyclase, Chain A, domain 1"/>
    <property type="match status" value="1"/>
</dbReference>
<dbReference type="Proteomes" id="UP001318040">
    <property type="component" value="Chromosome 11"/>
</dbReference>
<evidence type="ECO:0000313" key="8">
    <source>
        <dbReference type="Proteomes" id="UP001318040"/>
    </source>
</evidence>
<feature type="signal peptide" evidence="7">
    <location>
        <begin position="1"/>
        <end position="26"/>
    </location>
</feature>
<keyword evidence="5" id="KW-0520">NAD</keyword>
<accession>A0AAJ7WS53</accession>
<dbReference type="EC" id="3.2.2.6" evidence="2"/>
<organism evidence="8 9">
    <name type="scientific">Petromyzon marinus</name>
    <name type="common">Sea lamprey</name>
    <dbReference type="NCBI Taxonomy" id="7757"/>
    <lineage>
        <taxon>Eukaryota</taxon>
        <taxon>Metazoa</taxon>
        <taxon>Chordata</taxon>
        <taxon>Craniata</taxon>
        <taxon>Vertebrata</taxon>
        <taxon>Cyclostomata</taxon>
        <taxon>Hyperoartia</taxon>
        <taxon>Petromyzontiformes</taxon>
        <taxon>Petromyzontidae</taxon>
        <taxon>Petromyzon</taxon>
    </lineage>
</organism>
<reference evidence="9" key="1">
    <citation type="submission" date="2025-08" db="UniProtKB">
        <authorList>
            <consortium name="RefSeq"/>
        </authorList>
    </citation>
    <scope>IDENTIFICATION</scope>
    <source>
        <tissue evidence="9">Sperm</tissue>
    </source>
</reference>
<dbReference type="GeneID" id="116941240"/>
<dbReference type="AlphaFoldDB" id="A0AAJ7WS53"/>
<comment type="similarity">
    <text evidence="1">Belongs to the ADP-ribosyl cyclase family.</text>
</comment>
<evidence type="ECO:0000256" key="6">
    <source>
        <dbReference type="ARBA" id="ARBA00023157"/>
    </source>
</evidence>
<evidence type="ECO:0000256" key="3">
    <source>
        <dbReference type="ARBA" id="ARBA00022679"/>
    </source>
</evidence>
<dbReference type="PANTHER" id="PTHR10912:SF7">
    <property type="entry name" value="ADP-RIBOSYL CYCLASE_CYCLIC ADP-RIBOSE HYDROLASE"/>
    <property type="match status" value="1"/>
</dbReference>
<dbReference type="PANTHER" id="PTHR10912">
    <property type="entry name" value="ADP-RIBOSYL CYCLASE"/>
    <property type="match status" value="1"/>
</dbReference>
<evidence type="ECO:0000313" key="9">
    <source>
        <dbReference type="RefSeq" id="XP_032807965.1"/>
    </source>
</evidence>
<keyword evidence="4" id="KW-0378">Hydrolase</keyword>
<dbReference type="GO" id="GO:0016740">
    <property type="term" value="F:transferase activity"/>
    <property type="evidence" value="ECO:0007669"/>
    <property type="project" value="UniProtKB-KW"/>
</dbReference>
<dbReference type="GO" id="GO:0016849">
    <property type="term" value="F:phosphorus-oxygen lyase activity"/>
    <property type="evidence" value="ECO:0007669"/>
    <property type="project" value="TreeGrafter"/>
</dbReference>
<proteinExistence type="inferred from homology"/>
<dbReference type="CDD" id="cd04759">
    <property type="entry name" value="Rib_hydrolase"/>
    <property type="match status" value="1"/>
</dbReference>
<dbReference type="SUPFAM" id="SSF52309">
    <property type="entry name" value="N-(deoxy)ribosyltransferase-like"/>
    <property type="match status" value="1"/>
</dbReference>
<keyword evidence="6" id="KW-1015">Disulfide bond</keyword>
<evidence type="ECO:0000256" key="7">
    <source>
        <dbReference type="SAM" id="SignalP"/>
    </source>
</evidence>
<keyword evidence="3" id="KW-0808">Transferase</keyword>
<evidence type="ECO:0000256" key="5">
    <source>
        <dbReference type="ARBA" id="ARBA00023027"/>
    </source>
</evidence>
<evidence type="ECO:0000256" key="2">
    <source>
        <dbReference type="ARBA" id="ARBA00011982"/>
    </source>
</evidence>
<dbReference type="GO" id="GO:0030890">
    <property type="term" value="P:positive regulation of B cell proliferation"/>
    <property type="evidence" value="ECO:0007669"/>
    <property type="project" value="TreeGrafter"/>
</dbReference>
<keyword evidence="7" id="KW-0732">Signal</keyword>
<dbReference type="GO" id="GO:0061809">
    <property type="term" value="F:NAD+ nucleosidase activity, cyclic ADP-ribose generating"/>
    <property type="evidence" value="ECO:0007669"/>
    <property type="project" value="UniProtKB-EC"/>
</dbReference>
<dbReference type="GO" id="GO:0005886">
    <property type="term" value="C:plasma membrane"/>
    <property type="evidence" value="ECO:0007669"/>
    <property type="project" value="TreeGrafter"/>
</dbReference>
<name>A0AAJ7WS53_PETMA</name>
<protein>
    <recommendedName>
        <fullName evidence="2">ADP-ribosyl cyclase/cyclic ADP-ribose hydrolase</fullName>
        <ecNumber evidence="2">3.2.2.6</ecNumber>
    </recommendedName>
</protein>
<dbReference type="InterPro" id="IPR003193">
    <property type="entry name" value="ADP-ribosyl_cyclase"/>
</dbReference>
<evidence type="ECO:0000256" key="1">
    <source>
        <dbReference type="ARBA" id="ARBA00005406"/>
    </source>
</evidence>
<dbReference type="KEGG" id="pmrn:116941240"/>
<sequence>MMKVCRLLGWLAWSFAPLVLVADGHATRKRSAEIPRGTTRDLKKIFVGRCYDYIRVINPALRDKNCEQMWEAFYNGFKGKQPCEVTMDSYNQFVALASHPLPKDKEIFWSGTNALVHKYSGARLLTLEDSLAGYIANNLNWCPIAGNPDLDYTSCPGYSECDNNAVKSFWIMASKSFAQNVRGVVRVMLNGSREGGAFYSGSIFGTIELPNLPKDNVSEIHLWIIDTLNGPDRESCGVGSVAHLEARLKEHGFKYSCFDNCKSVLHMQCVDLPNIPICQFANNDSSPGNSATMLSSPLNALVARIRRLVVPM</sequence>
<evidence type="ECO:0000256" key="4">
    <source>
        <dbReference type="ARBA" id="ARBA00022801"/>
    </source>
</evidence>
<dbReference type="RefSeq" id="XP_032807965.1">
    <property type="nucleotide sequence ID" value="XM_032952074.1"/>
</dbReference>
<keyword evidence="8" id="KW-1185">Reference proteome</keyword>
<feature type="chain" id="PRO_5042498417" description="ADP-ribosyl cyclase/cyclic ADP-ribose hydrolase" evidence="7">
    <location>
        <begin position="27"/>
        <end position="312"/>
    </location>
</feature>
<dbReference type="Pfam" id="PF02267">
    <property type="entry name" value="Rib_hydrolayse"/>
    <property type="match status" value="1"/>
</dbReference>
<dbReference type="Gene3D" id="3.40.50.720">
    <property type="entry name" value="NAD(P)-binding Rossmann-like Domain"/>
    <property type="match status" value="1"/>
</dbReference>